<reference evidence="2" key="1">
    <citation type="submission" date="2022-11" db="EMBL/GenBank/DDBJ databases">
        <title>Genome Resource of Sclerotinia nivalis Strain SnTB1, a Plant Pathogen Isolated from American Ginseng.</title>
        <authorList>
            <person name="Fan S."/>
        </authorList>
    </citation>
    <scope>NUCLEOTIDE SEQUENCE</scope>
    <source>
        <strain evidence="2">SnTB1</strain>
    </source>
</reference>
<gene>
    <name evidence="2" type="ORF">OCU04_007798</name>
</gene>
<sequence>MNTPKNRGPLPNDSHARSYFPSSMSLPAKFKVIETSETEHRRVYMKEKRQEMERNRGTDMSVRPKSPLFSGLAVLSAAAVSQEKEQMPAVNHQKAKVKDTEKRSAASAQQFKRKSGSAPRNDNGSKLNSATMPRTSSYTTPPPHEPRDEFEMPTDASFSDPRSPHHVQPTTKEKLTTACAYDHKHLIGRFCFHCRGMEMPWGDDLPIAVDASGTEIRKAPQGALLEGVKNLTEPLEISRLAILIEFRTILQDLNTIPGLAETLRFFPNLHDVARRITDLTKELETLADESEREQLPHWFNTLHELLREPTLTHDQYFERVAREWNLRPMDEGIRRVKAVPDFFRISRRVFTSPPVMLTREDAIKNDSEIHNKAEVDELINHLDRNESRGPGYVQFTLDFVNWLRGGAHSTGHDAPQWGPHYAKEYHDLRHPAPAVVHNTSNNASRFSGRLDFYRDHNSAPTTPCCSEEDSDVEVYDSNDDEEELEGAYFKKLPEVKKNTPGRANVKWRFVEGTDIENAELGNPDPSKFYLTRQNVDDPLEIDLRQYAQISGFNWDDPAHIRKLNKARAQNRKRTHGNIAETRIPWTQMEKICLEEEVRDAIKAGFDRRTMNWDEIAARLKERFEGVFQPKGSKLAPGIERETKDGKKDRTLKTTRSGRTGYNRSGSATETQALKYPDILKLINKATGLGGKGGRGIIRGSRRSVSEMIDDEQDEEDNRPTKKPRTLTRRFSASPPPCMLKKHYDDDNDEPSPLPTAGPSTLKAAFSVKFGKSNAKQFDAKSGRN</sequence>
<feature type="compositionally biased region" description="Polar residues" evidence="1">
    <location>
        <begin position="653"/>
        <end position="668"/>
    </location>
</feature>
<feature type="region of interest" description="Disordered" evidence="1">
    <location>
        <begin position="690"/>
        <end position="759"/>
    </location>
</feature>
<organism evidence="2 3">
    <name type="scientific">Sclerotinia nivalis</name>
    <dbReference type="NCBI Taxonomy" id="352851"/>
    <lineage>
        <taxon>Eukaryota</taxon>
        <taxon>Fungi</taxon>
        <taxon>Dikarya</taxon>
        <taxon>Ascomycota</taxon>
        <taxon>Pezizomycotina</taxon>
        <taxon>Leotiomycetes</taxon>
        <taxon>Helotiales</taxon>
        <taxon>Sclerotiniaceae</taxon>
        <taxon>Sclerotinia</taxon>
    </lineage>
</organism>
<keyword evidence="3" id="KW-1185">Reference proteome</keyword>
<dbReference type="Proteomes" id="UP001152300">
    <property type="component" value="Unassembled WGS sequence"/>
</dbReference>
<name>A0A9X0AJI9_9HELO</name>
<feature type="region of interest" description="Disordered" evidence="1">
    <location>
        <begin position="45"/>
        <end position="66"/>
    </location>
</feature>
<feature type="compositionally biased region" description="Acidic residues" evidence="1">
    <location>
        <begin position="707"/>
        <end position="716"/>
    </location>
</feature>
<feature type="compositionally biased region" description="Basic and acidic residues" evidence="1">
    <location>
        <begin position="638"/>
        <end position="651"/>
    </location>
</feature>
<protein>
    <submittedName>
        <fullName evidence="2">Uncharacterized protein</fullName>
    </submittedName>
</protein>
<evidence type="ECO:0000313" key="2">
    <source>
        <dbReference type="EMBL" id="KAJ8063951.1"/>
    </source>
</evidence>
<feature type="region of interest" description="Disordered" evidence="1">
    <location>
        <begin position="630"/>
        <end position="668"/>
    </location>
</feature>
<proteinExistence type="predicted"/>
<accession>A0A9X0AJI9</accession>
<comment type="caution">
    <text evidence="2">The sequence shown here is derived from an EMBL/GenBank/DDBJ whole genome shotgun (WGS) entry which is preliminary data.</text>
</comment>
<feature type="compositionally biased region" description="Polar residues" evidence="1">
    <location>
        <begin position="118"/>
        <end position="139"/>
    </location>
</feature>
<feature type="compositionally biased region" description="Basic and acidic residues" evidence="1">
    <location>
        <begin position="45"/>
        <end position="57"/>
    </location>
</feature>
<dbReference type="AlphaFoldDB" id="A0A9X0AJI9"/>
<evidence type="ECO:0000313" key="3">
    <source>
        <dbReference type="Proteomes" id="UP001152300"/>
    </source>
</evidence>
<feature type="region of interest" description="Disordered" evidence="1">
    <location>
        <begin position="78"/>
        <end position="171"/>
    </location>
</feature>
<dbReference type="OrthoDB" id="3500316at2759"/>
<feature type="region of interest" description="Disordered" evidence="1">
    <location>
        <begin position="1"/>
        <end position="21"/>
    </location>
</feature>
<evidence type="ECO:0000256" key="1">
    <source>
        <dbReference type="SAM" id="MobiDB-lite"/>
    </source>
</evidence>
<dbReference type="EMBL" id="JAPEIS010000008">
    <property type="protein sequence ID" value="KAJ8063951.1"/>
    <property type="molecule type" value="Genomic_DNA"/>
</dbReference>